<accession>A0ABU6TL94</accession>
<evidence type="ECO:0000313" key="3">
    <source>
        <dbReference type="Proteomes" id="UP001341840"/>
    </source>
</evidence>
<dbReference type="Proteomes" id="UP001341840">
    <property type="component" value="Unassembled WGS sequence"/>
</dbReference>
<evidence type="ECO:0000256" key="1">
    <source>
        <dbReference type="SAM" id="MobiDB-lite"/>
    </source>
</evidence>
<name>A0ABU6TL94_9FABA</name>
<comment type="caution">
    <text evidence="2">The sequence shown here is derived from an EMBL/GenBank/DDBJ whole genome shotgun (WGS) entry which is preliminary data.</text>
</comment>
<dbReference type="EMBL" id="JASCZI010091232">
    <property type="protein sequence ID" value="MED6149566.1"/>
    <property type="molecule type" value="Genomic_DNA"/>
</dbReference>
<protein>
    <submittedName>
        <fullName evidence="2">Uncharacterized protein</fullName>
    </submittedName>
</protein>
<evidence type="ECO:0000313" key="2">
    <source>
        <dbReference type="EMBL" id="MED6149566.1"/>
    </source>
</evidence>
<organism evidence="2 3">
    <name type="scientific">Stylosanthes scabra</name>
    <dbReference type="NCBI Taxonomy" id="79078"/>
    <lineage>
        <taxon>Eukaryota</taxon>
        <taxon>Viridiplantae</taxon>
        <taxon>Streptophyta</taxon>
        <taxon>Embryophyta</taxon>
        <taxon>Tracheophyta</taxon>
        <taxon>Spermatophyta</taxon>
        <taxon>Magnoliopsida</taxon>
        <taxon>eudicotyledons</taxon>
        <taxon>Gunneridae</taxon>
        <taxon>Pentapetalae</taxon>
        <taxon>rosids</taxon>
        <taxon>fabids</taxon>
        <taxon>Fabales</taxon>
        <taxon>Fabaceae</taxon>
        <taxon>Papilionoideae</taxon>
        <taxon>50 kb inversion clade</taxon>
        <taxon>dalbergioids sensu lato</taxon>
        <taxon>Dalbergieae</taxon>
        <taxon>Pterocarpus clade</taxon>
        <taxon>Stylosanthes</taxon>
    </lineage>
</organism>
<gene>
    <name evidence="2" type="ORF">PIB30_063758</name>
</gene>
<sequence>MAAAVELEGREAMVVPSSLLPLVTKPPYSKPLPPQPSKLSSPPSMEGATVLLAVAEKERTKRKKTSVELQNHHHRPEKPSLLVELTTTVAGECAEQRSPATTRPWSPLRTAPPCLRLLGTAPYHPNPFLLLSLGSGRCRRCMWFLSCCHKLRPLRCPYLGSGSSLRSSQPRLWVTTIVGSKLL</sequence>
<feature type="region of interest" description="Disordered" evidence="1">
    <location>
        <begin position="22"/>
        <end position="44"/>
    </location>
</feature>
<keyword evidence="3" id="KW-1185">Reference proteome</keyword>
<proteinExistence type="predicted"/>
<reference evidence="2 3" key="1">
    <citation type="journal article" date="2023" name="Plants (Basel)">
        <title>Bridging the Gap: Combining Genomics and Transcriptomics Approaches to Understand Stylosanthes scabra, an Orphan Legume from the Brazilian Caatinga.</title>
        <authorList>
            <person name="Ferreira-Neto J.R.C."/>
            <person name="da Silva M.D."/>
            <person name="Binneck E."/>
            <person name="de Melo N.F."/>
            <person name="da Silva R.H."/>
            <person name="de Melo A.L.T.M."/>
            <person name="Pandolfi V."/>
            <person name="Bustamante F.O."/>
            <person name="Brasileiro-Vidal A.C."/>
            <person name="Benko-Iseppon A.M."/>
        </authorList>
    </citation>
    <scope>NUCLEOTIDE SEQUENCE [LARGE SCALE GENOMIC DNA]</scope>
    <source>
        <tissue evidence="2">Leaves</tissue>
    </source>
</reference>